<reference evidence="2" key="1">
    <citation type="submission" date="2022-11" db="EMBL/GenBank/DDBJ databases">
        <authorList>
            <person name="Hyden B.L."/>
            <person name="Feng K."/>
            <person name="Yates T."/>
            <person name="Jawdy S."/>
            <person name="Smart L.B."/>
            <person name="Muchero W."/>
        </authorList>
    </citation>
    <scope>NUCLEOTIDE SEQUENCE</scope>
    <source>
        <tissue evidence="2">Shoot tip</tissue>
    </source>
</reference>
<dbReference type="OrthoDB" id="6770063at2759"/>
<feature type="transmembrane region" description="Helical" evidence="1">
    <location>
        <begin position="76"/>
        <end position="96"/>
    </location>
</feature>
<organism evidence="2 3">
    <name type="scientific">Salix purpurea</name>
    <name type="common">Purple osier willow</name>
    <dbReference type="NCBI Taxonomy" id="77065"/>
    <lineage>
        <taxon>Eukaryota</taxon>
        <taxon>Viridiplantae</taxon>
        <taxon>Streptophyta</taxon>
        <taxon>Embryophyta</taxon>
        <taxon>Tracheophyta</taxon>
        <taxon>Spermatophyta</taxon>
        <taxon>Magnoliopsida</taxon>
        <taxon>eudicotyledons</taxon>
        <taxon>Gunneridae</taxon>
        <taxon>Pentapetalae</taxon>
        <taxon>rosids</taxon>
        <taxon>fabids</taxon>
        <taxon>Malpighiales</taxon>
        <taxon>Salicaceae</taxon>
        <taxon>Saliceae</taxon>
        <taxon>Salix</taxon>
    </lineage>
</organism>
<evidence type="ECO:0000256" key="1">
    <source>
        <dbReference type="SAM" id="Phobius"/>
    </source>
</evidence>
<evidence type="ECO:0000313" key="2">
    <source>
        <dbReference type="EMBL" id="KAJ6754906.1"/>
    </source>
</evidence>
<keyword evidence="1" id="KW-0812">Transmembrane</keyword>
<dbReference type="EMBL" id="JAPFFK010000007">
    <property type="protein sequence ID" value="KAJ6754906.1"/>
    <property type="molecule type" value="Genomic_DNA"/>
</dbReference>
<sequence>MESSSADLSPSKPSWFTPERLLVIFCAINLINYVDRGAIASNGVNGSRGSCSKSGTCTSGRGIQGDFNLNDFEDGVLSSAFMVGLLVACPIFASLAKRKMDGAEKKGPLK</sequence>
<keyword evidence="1" id="KW-0472">Membrane</keyword>
<dbReference type="AlphaFoldDB" id="A0A9Q0VTV3"/>
<accession>A0A9Q0VTV3</accession>
<comment type="caution">
    <text evidence="2">The sequence shown here is derived from an EMBL/GenBank/DDBJ whole genome shotgun (WGS) entry which is preliminary data.</text>
</comment>
<protein>
    <submittedName>
        <fullName evidence="2">SPINSTER</fullName>
    </submittedName>
</protein>
<evidence type="ECO:0000313" key="3">
    <source>
        <dbReference type="Proteomes" id="UP001151532"/>
    </source>
</evidence>
<proteinExistence type="predicted"/>
<keyword evidence="1" id="KW-1133">Transmembrane helix</keyword>
<dbReference type="Proteomes" id="UP001151532">
    <property type="component" value="Chromosome 16"/>
</dbReference>
<name>A0A9Q0VTV3_SALPP</name>
<gene>
    <name evidence="2" type="ORF">OIU79_027510</name>
</gene>
<reference evidence="2" key="2">
    <citation type="journal article" date="2023" name="Int. J. Mol. Sci.">
        <title>De Novo Assembly and Annotation of 11 Diverse Shrub Willow (Salix) Genomes Reveals Novel Gene Organization in Sex-Linked Regions.</title>
        <authorList>
            <person name="Hyden B."/>
            <person name="Feng K."/>
            <person name="Yates T.B."/>
            <person name="Jawdy S."/>
            <person name="Cereghino C."/>
            <person name="Smart L.B."/>
            <person name="Muchero W."/>
        </authorList>
    </citation>
    <scope>NUCLEOTIDE SEQUENCE</scope>
    <source>
        <tissue evidence="2">Shoot tip</tissue>
    </source>
</reference>
<feature type="non-terminal residue" evidence="2">
    <location>
        <position position="1"/>
    </location>
</feature>
<keyword evidence="3" id="KW-1185">Reference proteome</keyword>